<comment type="caution">
    <text evidence="2">The sequence shown here is derived from an EMBL/GenBank/DDBJ whole genome shotgun (WGS) entry which is preliminary data.</text>
</comment>
<gene>
    <name evidence="2" type="ORF">RhiirC2_796922</name>
</gene>
<organism evidence="2 3">
    <name type="scientific">Rhizophagus irregularis</name>
    <dbReference type="NCBI Taxonomy" id="588596"/>
    <lineage>
        <taxon>Eukaryota</taxon>
        <taxon>Fungi</taxon>
        <taxon>Fungi incertae sedis</taxon>
        <taxon>Mucoromycota</taxon>
        <taxon>Glomeromycotina</taxon>
        <taxon>Glomeromycetes</taxon>
        <taxon>Glomerales</taxon>
        <taxon>Glomeraceae</taxon>
        <taxon>Rhizophagus</taxon>
    </lineage>
</organism>
<proteinExistence type="predicted"/>
<name>A0A2N1M8W8_9GLOM</name>
<accession>A0A2N1M8W8</accession>
<sequence length="108" mass="11247">MTTPPAPSVINPDILPPPRSDTSAPSGDQPLSPTSITGTPNKHSRTVFDNATNVDITSLSAPAPNLISTIVSGLPINRIPVITQPPLTNTSLESSIHAHPFLLPQTLA</sequence>
<reference evidence="2 3" key="1">
    <citation type="submission" date="2016-04" db="EMBL/GenBank/DDBJ databases">
        <title>Genome analyses suggest a sexual origin of heterokaryosis in a supposedly ancient asexual fungus.</title>
        <authorList>
            <person name="Ropars J."/>
            <person name="Sedzielewska K."/>
            <person name="Noel J."/>
            <person name="Charron P."/>
            <person name="Farinelli L."/>
            <person name="Marton T."/>
            <person name="Kruger M."/>
            <person name="Pelin A."/>
            <person name="Brachmann A."/>
            <person name="Corradi N."/>
        </authorList>
    </citation>
    <scope>NUCLEOTIDE SEQUENCE [LARGE SCALE GENOMIC DNA]</scope>
    <source>
        <strain evidence="2 3">C2</strain>
    </source>
</reference>
<dbReference type="AlphaFoldDB" id="A0A2N1M8W8"/>
<evidence type="ECO:0000256" key="1">
    <source>
        <dbReference type="SAM" id="MobiDB-lite"/>
    </source>
</evidence>
<dbReference type="Proteomes" id="UP000233469">
    <property type="component" value="Unassembled WGS sequence"/>
</dbReference>
<evidence type="ECO:0000313" key="3">
    <source>
        <dbReference type="Proteomes" id="UP000233469"/>
    </source>
</evidence>
<evidence type="ECO:0000313" key="2">
    <source>
        <dbReference type="EMBL" id="PKK58062.1"/>
    </source>
</evidence>
<feature type="region of interest" description="Disordered" evidence="1">
    <location>
        <begin position="1"/>
        <end position="46"/>
    </location>
</feature>
<protein>
    <submittedName>
        <fullName evidence="2">Uncharacterized protein</fullName>
    </submittedName>
</protein>
<reference evidence="2 3" key="2">
    <citation type="submission" date="2017-10" db="EMBL/GenBank/DDBJ databases">
        <title>Extensive intraspecific genome diversity in a model arbuscular mycorrhizal fungus.</title>
        <authorList>
            <person name="Chen E.C.H."/>
            <person name="Morin E."/>
            <person name="Baudet D."/>
            <person name="Noel J."/>
            <person name="Ndikumana S."/>
            <person name="Charron P."/>
            <person name="St-Onge C."/>
            <person name="Giorgi J."/>
            <person name="Grigoriev I.V."/>
            <person name="Roux C."/>
            <person name="Martin F.M."/>
            <person name="Corradi N."/>
        </authorList>
    </citation>
    <scope>NUCLEOTIDE SEQUENCE [LARGE SCALE GENOMIC DNA]</scope>
    <source>
        <strain evidence="2 3">C2</strain>
    </source>
</reference>
<dbReference type="EMBL" id="LLXL01003868">
    <property type="protein sequence ID" value="PKK58062.1"/>
    <property type="molecule type" value="Genomic_DNA"/>
</dbReference>
<feature type="compositionally biased region" description="Polar residues" evidence="1">
    <location>
        <begin position="20"/>
        <end position="46"/>
    </location>
</feature>